<dbReference type="InterPro" id="IPR008972">
    <property type="entry name" value="Cupredoxin"/>
</dbReference>
<feature type="domain" description="Phytocyanin" evidence="11">
    <location>
        <begin position="28"/>
        <end position="130"/>
    </location>
</feature>
<dbReference type="Pfam" id="PF02298">
    <property type="entry name" value="Cu_bind_like"/>
    <property type="match status" value="1"/>
</dbReference>
<dbReference type="AlphaFoldDB" id="A0A9R0K9Z4"/>
<evidence type="ECO:0000256" key="8">
    <source>
        <dbReference type="ARBA" id="ARBA00023288"/>
    </source>
</evidence>
<dbReference type="GO" id="GO:0098552">
    <property type="term" value="C:side of membrane"/>
    <property type="evidence" value="ECO:0007669"/>
    <property type="project" value="UniProtKB-KW"/>
</dbReference>
<evidence type="ECO:0000256" key="6">
    <source>
        <dbReference type="ARBA" id="ARBA00023157"/>
    </source>
</evidence>
<evidence type="ECO:0000259" key="11">
    <source>
        <dbReference type="PROSITE" id="PS51485"/>
    </source>
</evidence>
<dbReference type="PANTHER" id="PTHR33021:SF234">
    <property type="entry name" value="EARLY NODULIN-LIKE PROTEIN 7"/>
    <property type="match status" value="1"/>
</dbReference>
<dbReference type="InterPro" id="IPR041846">
    <property type="entry name" value="ENL_dom"/>
</dbReference>
<keyword evidence="3" id="KW-0336">GPI-anchor</keyword>
<dbReference type="KEGG" id="soe:110801743"/>
<dbReference type="GO" id="GO:0005886">
    <property type="term" value="C:plasma membrane"/>
    <property type="evidence" value="ECO:0000318"/>
    <property type="project" value="GO_Central"/>
</dbReference>
<keyword evidence="8" id="KW-0449">Lipoprotein</keyword>
<proteinExistence type="inferred from homology"/>
<feature type="signal peptide" evidence="10">
    <location>
        <begin position="1"/>
        <end position="26"/>
    </location>
</feature>
<evidence type="ECO:0000256" key="10">
    <source>
        <dbReference type="SAM" id="SignalP"/>
    </source>
</evidence>
<evidence type="ECO:0000256" key="1">
    <source>
        <dbReference type="ARBA" id="ARBA00004609"/>
    </source>
</evidence>
<evidence type="ECO:0000256" key="9">
    <source>
        <dbReference type="ARBA" id="ARBA00035011"/>
    </source>
</evidence>
<reference evidence="12" key="1">
    <citation type="journal article" date="2021" name="Nat. Commun.">
        <title>Genomic analyses provide insights into spinach domestication and the genetic basis of agronomic traits.</title>
        <authorList>
            <person name="Cai X."/>
            <person name="Sun X."/>
            <person name="Xu C."/>
            <person name="Sun H."/>
            <person name="Wang X."/>
            <person name="Ge C."/>
            <person name="Zhang Z."/>
            <person name="Wang Q."/>
            <person name="Fei Z."/>
            <person name="Jiao C."/>
            <person name="Wang Q."/>
        </authorList>
    </citation>
    <scope>NUCLEOTIDE SEQUENCE [LARGE SCALE GENOMIC DNA]</scope>
    <source>
        <strain evidence="12">cv. Varoflay</strain>
    </source>
</reference>
<keyword evidence="4 10" id="KW-0732">Signal</keyword>
<organism evidence="12 13">
    <name type="scientific">Spinacia oleracea</name>
    <name type="common">Spinach</name>
    <dbReference type="NCBI Taxonomy" id="3562"/>
    <lineage>
        <taxon>Eukaryota</taxon>
        <taxon>Viridiplantae</taxon>
        <taxon>Streptophyta</taxon>
        <taxon>Embryophyta</taxon>
        <taxon>Tracheophyta</taxon>
        <taxon>Spermatophyta</taxon>
        <taxon>Magnoliopsida</taxon>
        <taxon>eudicotyledons</taxon>
        <taxon>Gunneridae</taxon>
        <taxon>Pentapetalae</taxon>
        <taxon>Caryophyllales</taxon>
        <taxon>Chenopodiaceae</taxon>
        <taxon>Chenopodioideae</taxon>
        <taxon>Anserineae</taxon>
        <taxon>Spinacia</taxon>
    </lineage>
</organism>
<accession>A0A9R0K9Z4</accession>
<evidence type="ECO:0000256" key="7">
    <source>
        <dbReference type="ARBA" id="ARBA00023180"/>
    </source>
</evidence>
<dbReference type="RefSeq" id="XP_021862845.2">
    <property type="nucleotide sequence ID" value="XM_022007153.2"/>
</dbReference>
<dbReference type="InterPro" id="IPR003245">
    <property type="entry name" value="Phytocyanin_dom"/>
</dbReference>
<protein>
    <submittedName>
        <fullName evidence="13">Early nodulin-like protein 7</fullName>
    </submittedName>
</protein>
<dbReference type="PANTHER" id="PTHR33021">
    <property type="entry name" value="BLUE COPPER PROTEIN"/>
    <property type="match status" value="1"/>
</dbReference>
<evidence type="ECO:0000256" key="5">
    <source>
        <dbReference type="ARBA" id="ARBA00023136"/>
    </source>
</evidence>
<comment type="similarity">
    <text evidence="9">Belongs to the early nodulin-like (ENODL) family.</text>
</comment>
<evidence type="ECO:0000313" key="13">
    <source>
        <dbReference type="RefSeq" id="XP_021862845.2"/>
    </source>
</evidence>
<dbReference type="GeneID" id="110801743"/>
<name>A0A9R0K9Z4_SPIOL</name>
<dbReference type="InterPro" id="IPR039391">
    <property type="entry name" value="Phytocyanin-like"/>
</dbReference>
<dbReference type="CDD" id="cd11019">
    <property type="entry name" value="OsENODL1_like"/>
    <property type="match status" value="1"/>
</dbReference>
<dbReference type="Gene3D" id="2.60.40.420">
    <property type="entry name" value="Cupredoxins - blue copper proteins"/>
    <property type="match status" value="1"/>
</dbReference>
<evidence type="ECO:0000256" key="4">
    <source>
        <dbReference type="ARBA" id="ARBA00022729"/>
    </source>
</evidence>
<keyword evidence="5" id="KW-0472">Membrane</keyword>
<gene>
    <name evidence="13" type="primary">LOC110801743</name>
</gene>
<evidence type="ECO:0000313" key="12">
    <source>
        <dbReference type="Proteomes" id="UP000813463"/>
    </source>
</evidence>
<dbReference type="PROSITE" id="PS51485">
    <property type="entry name" value="PHYTOCYANIN"/>
    <property type="match status" value="1"/>
</dbReference>
<dbReference type="GO" id="GO:0009055">
    <property type="term" value="F:electron transfer activity"/>
    <property type="evidence" value="ECO:0007669"/>
    <property type="project" value="InterPro"/>
</dbReference>
<evidence type="ECO:0000256" key="3">
    <source>
        <dbReference type="ARBA" id="ARBA00022622"/>
    </source>
</evidence>
<feature type="chain" id="PRO_5046608428" evidence="10">
    <location>
        <begin position="27"/>
        <end position="186"/>
    </location>
</feature>
<comment type="subcellular location">
    <subcellularLocation>
        <location evidence="1">Cell membrane</location>
        <topology evidence="1">Lipid-anchor</topology>
        <topology evidence="1">GPI-anchor</topology>
    </subcellularLocation>
</comment>
<keyword evidence="7" id="KW-0325">Glycoprotein</keyword>
<sequence>MKINMGVASLIMISVMIGVQLGGVVGFKNFNVGGNVTWRVPDGNDTSFFDQWAASKRFHVGDSLLFQYQNDSVLVVDKYGYYHCDTSKATATYTDGNTVVKLERPGFIYFITGTGDNCRNGQRLIVDVMSPHSSTVAAPPESYYQQAAESPTPVAAEAYTSGSPQSRLQVSAAFLGLVVTTSMLFV</sequence>
<keyword evidence="6" id="KW-1015">Disulfide bond</keyword>
<reference evidence="13" key="2">
    <citation type="submission" date="2025-08" db="UniProtKB">
        <authorList>
            <consortium name="RefSeq"/>
        </authorList>
    </citation>
    <scope>IDENTIFICATION</scope>
    <source>
        <tissue evidence="13">Leaf</tissue>
    </source>
</reference>
<dbReference type="Proteomes" id="UP000813463">
    <property type="component" value="Chromosome 4"/>
</dbReference>
<keyword evidence="12" id="KW-1185">Reference proteome</keyword>
<dbReference type="SUPFAM" id="SSF49503">
    <property type="entry name" value="Cupredoxins"/>
    <property type="match status" value="1"/>
</dbReference>
<evidence type="ECO:0000256" key="2">
    <source>
        <dbReference type="ARBA" id="ARBA00022475"/>
    </source>
</evidence>
<keyword evidence="2" id="KW-1003">Cell membrane</keyword>